<sequence length="220" mass="24906">MYLPQLLHKGSIICLKCVRCLQHHHVTLHTWRSGGCLPNPTVVQCKSFKPLDFLSDPYNGAFNGLPRVTALSPNCLPQPTWALLSFAPNLPPSDLVIFFLLWSQLSWPIGLNILDFVCDPDHGLASRTTFPSGRVTSEILGLMSLQALSEERNGCKEEVKLPPTTIPPKKPPRKKNKWSLLKCAYMMFTFLFVSYNKGDWCYCHYCNTEVDIRDDPCCSF</sequence>
<organism evidence="1">
    <name type="scientific">Equus asinus asinus</name>
    <dbReference type="NCBI Taxonomy" id="83772"/>
    <lineage>
        <taxon>Eukaryota</taxon>
        <taxon>Metazoa</taxon>
        <taxon>Chordata</taxon>
        <taxon>Craniata</taxon>
        <taxon>Vertebrata</taxon>
        <taxon>Euteleostomi</taxon>
        <taxon>Mammalia</taxon>
        <taxon>Eutheria</taxon>
        <taxon>Laurasiatheria</taxon>
        <taxon>Perissodactyla</taxon>
        <taxon>Equidae</taxon>
        <taxon>Equus</taxon>
    </lineage>
</organism>
<evidence type="ECO:0008006" key="2">
    <source>
        <dbReference type="Google" id="ProtNLM"/>
    </source>
</evidence>
<accession>A0A8C4MQL5</accession>
<dbReference type="AlphaFoldDB" id="A0A8C4MQL5"/>
<reference evidence="1" key="1">
    <citation type="submission" date="2023-03" db="UniProtKB">
        <authorList>
            <consortium name="Ensembl"/>
        </authorList>
    </citation>
    <scope>IDENTIFICATION</scope>
</reference>
<proteinExistence type="predicted"/>
<dbReference type="Ensembl" id="ENSEAST00005032698.1">
    <property type="protein sequence ID" value="ENSEASP00005030085.1"/>
    <property type="gene ID" value="ENSEASG00005020477.1"/>
</dbReference>
<protein>
    <recommendedName>
        <fullName evidence="2">Epididymal protein 13</fullName>
    </recommendedName>
</protein>
<evidence type="ECO:0000313" key="1">
    <source>
        <dbReference type="Ensembl" id="ENSEASP00005030085.1"/>
    </source>
</evidence>
<name>A0A8C4MQL5_EQUAS</name>